<keyword evidence="3 6" id="KW-0819">tRNA processing</keyword>
<evidence type="ECO:0000256" key="2">
    <source>
        <dbReference type="ARBA" id="ARBA00022574"/>
    </source>
</evidence>
<evidence type="ECO:0000256" key="6">
    <source>
        <dbReference type="HAMAP-Rule" id="MF_03056"/>
    </source>
</evidence>
<keyword evidence="8" id="KW-1185">Reference proteome</keyword>
<dbReference type="Proteomes" id="UP001181693">
    <property type="component" value="Unassembled WGS sequence"/>
</dbReference>
<dbReference type="GO" id="GO:0005634">
    <property type="term" value="C:nucleus"/>
    <property type="evidence" value="ECO:0007669"/>
    <property type="project" value="UniProtKB-SubCell"/>
</dbReference>
<evidence type="ECO:0000256" key="5">
    <source>
        <dbReference type="ARBA" id="ARBA00023242"/>
    </source>
</evidence>
<proteinExistence type="inferred from homology"/>
<comment type="subcellular location">
    <subcellularLocation>
        <location evidence="1 6">Nucleus</location>
    </subcellularLocation>
</comment>
<dbReference type="GO" id="GO:0043527">
    <property type="term" value="C:tRNA methyltransferase complex"/>
    <property type="evidence" value="ECO:0007669"/>
    <property type="project" value="TreeGrafter"/>
</dbReference>
<gene>
    <name evidence="7" type="ORF">GDO54_002201</name>
</gene>
<dbReference type="PANTHER" id="PTHR16288:SF0">
    <property type="entry name" value="TRNA (GUANINE-N(7)-)-METHYLTRANSFERASE NON-CATALYTIC SUBUNIT WDR4"/>
    <property type="match status" value="1"/>
</dbReference>
<organism evidence="7 8">
    <name type="scientific">Pyxicephalus adspersus</name>
    <name type="common">African bullfrog</name>
    <dbReference type="NCBI Taxonomy" id="30357"/>
    <lineage>
        <taxon>Eukaryota</taxon>
        <taxon>Metazoa</taxon>
        <taxon>Chordata</taxon>
        <taxon>Craniata</taxon>
        <taxon>Vertebrata</taxon>
        <taxon>Euteleostomi</taxon>
        <taxon>Amphibia</taxon>
        <taxon>Batrachia</taxon>
        <taxon>Anura</taxon>
        <taxon>Neobatrachia</taxon>
        <taxon>Ranoidea</taxon>
        <taxon>Pyxicephalidae</taxon>
        <taxon>Pyxicephalinae</taxon>
        <taxon>Pyxicephalus</taxon>
    </lineage>
</organism>
<keyword evidence="4 6" id="KW-0677">Repeat</keyword>
<comment type="similarity">
    <text evidence="6">Belongs to the WD repeat TRM82 family.</text>
</comment>
<evidence type="ECO:0000313" key="7">
    <source>
        <dbReference type="EMBL" id="DBA34655.1"/>
    </source>
</evidence>
<dbReference type="GO" id="GO:0106004">
    <property type="term" value="P:tRNA (guanine-N7)-methylation"/>
    <property type="evidence" value="ECO:0007669"/>
    <property type="project" value="UniProtKB-UniRule"/>
</dbReference>
<sequence>MLHLNSGTLSLIGGSRLLGGTLRSDNPFFLCDCSTLEKNPATQDSQDAPSKDSDTDRILAAAFSSSGRYFALTDDRKRLVLYRTEGAWERLSVRWVSRRCTAITFSPCESYILVADKSGDVFSFSVTNIQEEGCLQLGHLSMLLDLVVTPNGRYIITCDRDEKIRVSLWEAPHVINAFCLGHTEFVSQLLVLPGLDNVLVSGSGRFAVSLLSCSPGGKHLAVLCDGVSGIYLCSVASGPTLTHTQYISVPYTPVDLDFEDSVSLWVLSGVKETPIDLYKFGNSTWQLAPQDRYMYRLSETIQENWEQLEGVVSPENRFSGLYKVVFDNMASYLMKKEARLQAEKRKLSSHPSTSVKVQKT</sequence>
<dbReference type="SUPFAM" id="SSF50978">
    <property type="entry name" value="WD40 repeat-like"/>
    <property type="match status" value="1"/>
</dbReference>
<dbReference type="InterPro" id="IPR001680">
    <property type="entry name" value="WD40_rpt"/>
</dbReference>
<keyword evidence="5 6" id="KW-0539">Nucleus</keyword>
<dbReference type="EMBL" id="DYDO01000001">
    <property type="protein sequence ID" value="DBA34655.1"/>
    <property type="molecule type" value="Genomic_DNA"/>
</dbReference>
<comment type="function">
    <text evidence="6">Required for the formation of N(7)-methylguanine at position 46 (m7G46) in tRNA. In the complex, it is required to stabilize and induce conformational changes of the catalytic subunit.</text>
</comment>
<comment type="caution">
    <text evidence="7">The sequence shown here is derived from an EMBL/GenBank/DDBJ whole genome shotgun (WGS) entry which is preliminary data.</text>
</comment>
<dbReference type="HAMAP" id="MF_03056">
    <property type="entry name" value="TRM82"/>
    <property type="match status" value="1"/>
</dbReference>
<dbReference type="GO" id="GO:0005829">
    <property type="term" value="C:cytosol"/>
    <property type="evidence" value="ECO:0007669"/>
    <property type="project" value="TreeGrafter"/>
</dbReference>
<accession>A0AAV3B8E2</accession>
<dbReference type="InterPro" id="IPR036322">
    <property type="entry name" value="WD40_repeat_dom_sf"/>
</dbReference>
<evidence type="ECO:0000256" key="1">
    <source>
        <dbReference type="ARBA" id="ARBA00004123"/>
    </source>
</evidence>
<dbReference type="AlphaFoldDB" id="A0AAV3B8E2"/>
<dbReference type="Pfam" id="PF00400">
    <property type="entry name" value="WD40"/>
    <property type="match status" value="1"/>
</dbReference>
<dbReference type="SMART" id="SM00320">
    <property type="entry name" value="WD40"/>
    <property type="match status" value="4"/>
</dbReference>
<dbReference type="Gene3D" id="2.130.10.10">
    <property type="entry name" value="YVTN repeat-like/Quinoprotein amine dehydrogenase"/>
    <property type="match status" value="1"/>
</dbReference>
<keyword evidence="2 6" id="KW-0853">WD repeat</keyword>
<evidence type="ECO:0000256" key="3">
    <source>
        <dbReference type="ARBA" id="ARBA00022694"/>
    </source>
</evidence>
<comment type="pathway">
    <text evidence="6">tRNA modification; N(7)-methylguanine-tRNA biosynthesis.</text>
</comment>
<dbReference type="PANTHER" id="PTHR16288">
    <property type="entry name" value="WD40 REPEAT PROTEIN 4"/>
    <property type="match status" value="1"/>
</dbReference>
<dbReference type="InterPro" id="IPR028884">
    <property type="entry name" value="Trm82"/>
</dbReference>
<reference evidence="7" key="1">
    <citation type="thesis" date="2020" institute="ProQuest LLC" country="789 East Eisenhower Parkway, Ann Arbor, MI, USA">
        <title>Comparative Genomics and Chromosome Evolution.</title>
        <authorList>
            <person name="Mudd A.B."/>
        </authorList>
    </citation>
    <scope>NUCLEOTIDE SEQUENCE</scope>
    <source>
        <strain evidence="7">1538</strain>
        <tissue evidence="7">Blood</tissue>
    </source>
</reference>
<dbReference type="InterPro" id="IPR015943">
    <property type="entry name" value="WD40/YVTN_repeat-like_dom_sf"/>
</dbReference>
<evidence type="ECO:0008006" key="9">
    <source>
        <dbReference type="Google" id="ProtNLM"/>
    </source>
</evidence>
<evidence type="ECO:0000313" key="8">
    <source>
        <dbReference type="Proteomes" id="UP001181693"/>
    </source>
</evidence>
<protein>
    <recommendedName>
        <fullName evidence="9">tRNA (guanine-N(7)-)-methyltransferase non-catalytic subunit WDR4</fullName>
    </recommendedName>
</protein>
<name>A0AAV3B8E2_PYXAD</name>
<evidence type="ECO:0000256" key="4">
    <source>
        <dbReference type="ARBA" id="ARBA00022737"/>
    </source>
</evidence>